<accession>A0A1R0GZQ0</accession>
<dbReference type="AlphaFoldDB" id="A0A1R0GZQ0"/>
<protein>
    <recommendedName>
        <fullName evidence="1">DUF4097 domain-containing protein</fullName>
    </recommendedName>
</protein>
<dbReference type="EMBL" id="LSSL01001608">
    <property type="protein sequence ID" value="OLY82361.1"/>
    <property type="molecule type" value="Genomic_DNA"/>
</dbReference>
<proteinExistence type="predicted"/>
<name>A0A1R0GZQ0_9FUNG</name>
<evidence type="ECO:0000313" key="3">
    <source>
        <dbReference type="Proteomes" id="UP000187455"/>
    </source>
</evidence>
<gene>
    <name evidence="2" type="ORF">AYI68_g3523</name>
</gene>
<reference evidence="2 3" key="1">
    <citation type="journal article" date="2016" name="Mol. Biol. Evol.">
        <title>Genome-Wide Survey of Gut Fungi (Harpellales) Reveals the First Horizontally Transferred Ubiquitin Gene from a Mosquito Host.</title>
        <authorList>
            <person name="Wang Y."/>
            <person name="White M.M."/>
            <person name="Kvist S."/>
            <person name="Moncalvo J.M."/>
        </authorList>
    </citation>
    <scope>NUCLEOTIDE SEQUENCE [LARGE SCALE GENOMIC DNA]</scope>
    <source>
        <strain evidence="2 3">ALG-7-W6</strain>
    </source>
</reference>
<evidence type="ECO:0000313" key="2">
    <source>
        <dbReference type="EMBL" id="OLY82361.1"/>
    </source>
</evidence>
<comment type="caution">
    <text evidence="2">The sequence shown here is derived from an EMBL/GenBank/DDBJ whole genome shotgun (WGS) entry which is preliminary data.</text>
</comment>
<sequence length="384" mass="41347">MNSLMSNKGNYTAVSEGSQSAVKEVKRPEISVWGVAKYALLAGWGAFSIYAVNKLYFSDTSSKDISWAFEEVPGYVAPENADNFVPSYWDYMEKRAVVESEVTVYRINSTGITNLMVYTSLDVPVNVTVAFNSGSDDNGEYWYQTEINQSSDSRYKLKVEYTPDAKNGLTVSILPASGSLHTGYASSGASADIMIMLPKSINRLDSVSIDVISGNFNAIGITRDMLQVNTFEMSSRDASFNLDGLNFNYITVNSQIRPITGTFTVNSGLNLNTVSGDIVAVTEFPKLLNSTSALGSSVNVTLESVSGNILAIVYGANYTGFFEANSLNGNTSVTNPSRNGVFQDLLVANFGKFGNYTSNTQVSSGASSSISLSNNSGESNIVFI</sequence>
<dbReference type="Pfam" id="PF13349">
    <property type="entry name" value="DUF4097"/>
    <property type="match status" value="1"/>
</dbReference>
<dbReference type="Proteomes" id="UP000187455">
    <property type="component" value="Unassembled WGS sequence"/>
</dbReference>
<evidence type="ECO:0000259" key="1">
    <source>
        <dbReference type="Pfam" id="PF13349"/>
    </source>
</evidence>
<dbReference type="InterPro" id="IPR025164">
    <property type="entry name" value="Toastrack_DUF4097"/>
</dbReference>
<keyword evidence="3" id="KW-1185">Reference proteome</keyword>
<organism evidence="2 3">
    <name type="scientific">Smittium mucronatum</name>
    <dbReference type="NCBI Taxonomy" id="133383"/>
    <lineage>
        <taxon>Eukaryota</taxon>
        <taxon>Fungi</taxon>
        <taxon>Fungi incertae sedis</taxon>
        <taxon>Zoopagomycota</taxon>
        <taxon>Kickxellomycotina</taxon>
        <taxon>Harpellomycetes</taxon>
        <taxon>Harpellales</taxon>
        <taxon>Legeriomycetaceae</taxon>
        <taxon>Smittium</taxon>
    </lineage>
</organism>
<feature type="domain" description="DUF4097" evidence="1">
    <location>
        <begin position="121"/>
        <end position="310"/>
    </location>
</feature>
<dbReference type="OrthoDB" id="5536144at2759"/>